<evidence type="ECO:0000313" key="2">
    <source>
        <dbReference type="Proteomes" id="UP000033423"/>
    </source>
</evidence>
<dbReference type="AlphaFoldDB" id="A0A0F3GPV2"/>
<organism evidence="1 2">
    <name type="scientific">Candidatus Magnetobacterium bavaricum</name>
    <dbReference type="NCBI Taxonomy" id="29290"/>
    <lineage>
        <taxon>Bacteria</taxon>
        <taxon>Pseudomonadati</taxon>
        <taxon>Nitrospirota</taxon>
        <taxon>Thermodesulfovibrionia</taxon>
        <taxon>Thermodesulfovibrionales</taxon>
        <taxon>Candidatus Magnetobacteriaceae</taxon>
        <taxon>Candidatus Magnetobacterium</taxon>
    </lineage>
</organism>
<gene>
    <name evidence="1" type="ORF">MBAV_003975</name>
</gene>
<sequence>MPVAISPNVAILEEVSIFSCILWDSSSSFLISLMSCATIMVSLRLILSMFSGFHCPSLERLTNTGISSDPAVFIDVNRSLV</sequence>
<name>A0A0F3GPV2_9BACT</name>
<dbReference type="Proteomes" id="UP000033423">
    <property type="component" value="Unassembled WGS sequence"/>
</dbReference>
<keyword evidence="2" id="KW-1185">Reference proteome</keyword>
<evidence type="ECO:0000313" key="1">
    <source>
        <dbReference type="EMBL" id="KJU83832.1"/>
    </source>
</evidence>
<protein>
    <submittedName>
        <fullName evidence="1">Uncharacterized protein</fullName>
    </submittedName>
</protein>
<reference evidence="1 2" key="1">
    <citation type="submission" date="2015-02" db="EMBL/GenBank/DDBJ databases">
        <title>Single-cell genomics of uncultivated deep-branching MTB reveals a conserved set of magnetosome genes.</title>
        <authorList>
            <person name="Kolinko S."/>
            <person name="Richter M."/>
            <person name="Glockner F.O."/>
            <person name="Brachmann A."/>
            <person name="Schuler D."/>
        </authorList>
    </citation>
    <scope>NUCLEOTIDE SEQUENCE [LARGE SCALE GENOMIC DNA]</scope>
    <source>
        <strain evidence="1">TM-1</strain>
    </source>
</reference>
<proteinExistence type="predicted"/>
<comment type="caution">
    <text evidence="1">The sequence shown here is derived from an EMBL/GenBank/DDBJ whole genome shotgun (WGS) entry which is preliminary data.</text>
</comment>
<accession>A0A0F3GPV2</accession>
<dbReference type="EMBL" id="LACI01001710">
    <property type="protein sequence ID" value="KJU83832.1"/>
    <property type="molecule type" value="Genomic_DNA"/>
</dbReference>